<sequence length="607" mass="66669">MWRDISLSIQQTGLPDPQTVTVVKGPPGWRLSNLALLRQPSHGAQHLHTSAGTNAILSRSNAISRSGALASSGPLRPDLAAHIGIAPTPFAFPATWSRALDISQGRVPTNASRSQELTLIFLAPYPDIASMARTTIEWIVIAIASLRSNGHGPTLKVRKIKDAVFEEAKLSSRRFAPRRPINELITEGLIHLSFADLVVIPGFRQLDQLDAEVNLTKEIWNELPGTNASTHDQLLIAQNRKPSRSAGSGRARQAAKRFQVHEAQIKRFNELVVFVDLDVEYAASELSADKKARMAAETHAKMVERIEEFKQAAQTQQLDEAAQSKTISGLVFGFTEHLSYYAPGVRRLLGLSDRLDTSITQDMETFLAKVDQCMETLIANENMKKGYIKTVKAMLCEAFGPGSHFLLMQIQGEAYAGMVATKYAARTQMEAVNILGGANLVWKQAHQGVWRSRDRRKPDGPQKKFVVSLKHTSALVEALKPERVFLSNNFNRPSMRAIVSDLVKGITNLGESQTTSRLREVILCDLAVSGALLARGIVGTLMECARTQPGFASLDRPVKAVQVHSLSQDVPESLKEYVDRPALMAGVYMRLAFKAREPDVGGIFSIG</sequence>
<dbReference type="EMBL" id="JACGCI010000017">
    <property type="protein sequence ID" value="KAF6759048.1"/>
    <property type="molecule type" value="Genomic_DNA"/>
</dbReference>
<comment type="caution">
    <text evidence="1">The sequence shown here is derived from an EMBL/GenBank/DDBJ whole genome shotgun (WGS) entry which is preliminary data.</text>
</comment>
<gene>
    <name evidence="1" type="ORF">DFP72DRAFT_844809</name>
</gene>
<name>A0A8H6M7T5_9AGAR</name>
<protein>
    <submittedName>
        <fullName evidence="1">Uncharacterized protein</fullName>
    </submittedName>
</protein>
<evidence type="ECO:0000313" key="1">
    <source>
        <dbReference type="EMBL" id="KAF6759048.1"/>
    </source>
</evidence>
<dbReference type="Proteomes" id="UP000521943">
    <property type="component" value="Unassembled WGS sequence"/>
</dbReference>
<keyword evidence="2" id="KW-1185">Reference proteome</keyword>
<evidence type="ECO:0000313" key="2">
    <source>
        <dbReference type="Proteomes" id="UP000521943"/>
    </source>
</evidence>
<accession>A0A8H6M7T5</accession>
<reference evidence="1 2" key="1">
    <citation type="submission" date="2020-07" db="EMBL/GenBank/DDBJ databases">
        <title>Comparative genomics of pyrophilous fungi reveals a link between fire events and developmental genes.</title>
        <authorList>
            <consortium name="DOE Joint Genome Institute"/>
            <person name="Steindorff A.S."/>
            <person name="Carver A."/>
            <person name="Calhoun S."/>
            <person name="Stillman K."/>
            <person name="Liu H."/>
            <person name="Lipzen A."/>
            <person name="Pangilinan J."/>
            <person name="Labutti K."/>
            <person name="Bruns T.D."/>
            <person name="Grigoriev I.V."/>
        </authorList>
    </citation>
    <scope>NUCLEOTIDE SEQUENCE [LARGE SCALE GENOMIC DNA]</scope>
    <source>
        <strain evidence="1 2">CBS 144469</strain>
    </source>
</reference>
<organism evidence="1 2">
    <name type="scientific">Ephemerocybe angulata</name>
    <dbReference type="NCBI Taxonomy" id="980116"/>
    <lineage>
        <taxon>Eukaryota</taxon>
        <taxon>Fungi</taxon>
        <taxon>Dikarya</taxon>
        <taxon>Basidiomycota</taxon>
        <taxon>Agaricomycotina</taxon>
        <taxon>Agaricomycetes</taxon>
        <taxon>Agaricomycetidae</taxon>
        <taxon>Agaricales</taxon>
        <taxon>Agaricineae</taxon>
        <taxon>Psathyrellaceae</taxon>
        <taxon>Ephemerocybe</taxon>
    </lineage>
</organism>
<dbReference type="AlphaFoldDB" id="A0A8H6M7T5"/>
<proteinExistence type="predicted"/>